<dbReference type="PANTHER" id="PTHR15654:SF1">
    <property type="entry name" value="COILED-COIL DOMAIN-CONTAINING PROTEIN 96"/>
    <property type="match status" value="1"/>
</dbReference>
<feature type="region of interest" description="Disordered" evidence="5">
    <location>
        <begin position="1"/>
        <end position="26"/>
    </location>
</feature>
<dbReference type="Pfam" id="PF13870">
    <property type="entry name" value="CCDC113_CCDC96_CC"/>
    <property type="match status" value="1"/>
</dbReference>
<gene>
    <name evidence="7" type="ORF">CUNI_LOCUS7892</name>
</gene>
<accession>A0A8S3YZA4</accession>
<dbReference type="InterPro" id="IPR025254">
    <property type="entry name" value="CCDC113/CCDC96_CC"/>
</dbReference>
<evidence type="ECO:0000259" key="6">
    <source>
        <dbReference type="Pfam" id="PF13870"/>
    </source>
</evidence>
<feature type="coiled-coil region" evidence="4">
    <location>
        <begin position="524"/>
        <end position="598"/>
    </location>
</feature>
<organism evidence="7 8">
    <name type="scientific">Candidula unifasciata</name>
    <dbReference type="NCBI Taxonomy" id="100452"/>
    <lineage>
        <taxon>Eukaryota</taxon>
        <taxon>Metazoa</taxon>
        <taxon>Spiralia</taxon>
        <taxon>Lophotrochozoa</taxon>
        <taxon>Mollusca</taxon>
        <taxon>Gastropoda</taxon>
        <taxon>Heterobranchia</taxon>
        <taxon>Euthyneura</taxon>
        <taxon>Panpulmonata</taxon>
        <taxon>Eupulmonata</taxon>
        <taxon>Stylommatophora</taxon>
        <taxon>Helicina</taxon>
        <taxon>Helicoidea</taxon>
        <taxon>Geomitridae</taxon>
        <taxon>Candidula</taxon>
    </lineage>
</organism>
<comment type="subcellular location">
    <subcellularLocation>
        <location evidence="1">Cell projection</location>
        <location evidence="1">Cilium</location>
    </subcellularLocation>
</comment>
<dbReference type="AlphaFoldDB" id="A0A8S3YZA4"/>
<keyword evidence="8" id="KW-1185">Reference proteome</keyword>
<evidence type="ECO:0000256" key="4">
    <source>
        <dbReference type="SAM" id="Coils"/>
    </source>
</evidence>
<evidence type="ECO:0000313" key="7">
    <source>
        <dbReference type="EMBL" id="CAG5122334.1"/>
    </source>
</evidence>
<proteinExistence type="predicted"/>
<feature type="compositionally biased region" description="Polar residues" evidence="5">
    <location>
        <begin position="225"/>
        <end position="234"/>
    </location>
</feature>
<dbReference type="GO" id="GO:0036064">
    <property type="term" value="C:ciliary basal body"/>
    <property type="evidence" value="ECO:0007669"/>
    <property type="project" value="TreeGrafter"/>
</dbReference>
<feature type="coiled-coil region" evidence="4">
    <location>
        <begin position="468"/>
        <end position="495"/>
    </location>
</feature>
<dbReference type="GO" id="GO:0005930">
    <property type="term" value="C:axoneme"/>
    <property type="evidence" value="ECO:0007669"/>
    <property type="project" value="TreeGrafter"/>
</dbReference>
<keyword evidence="3" id="KW-0966">Cell projection</keyword>
<evidence type="ECO:0000256" key="5">
    <source>
        <dbReference type="SAM" id="MobiDB-lite"/>
    </source>
</evidence>
<evidence type="ECO:0000256" key="1">
    <source>
        <dbReference type="ARBA" id="ARBA00004138"/>
    </source>
</evidence>
<reference evidence="7" key="1">
    <citation type="submission" date="2021-04" db="EMBL/GenBank/DDBJ databases">
        <authorList>
            <consortium name="Molecular Ecology Group"/>
        </authorList>
    </citation>
    <scope>NUCLEOTIDE SEQUENCE</scope>
</reference>
<feature type="compositionally biased region" description="Polar residues" evidence="5">
    <location>
        <begin position="206"/>
        <end position="217"/>
    </location>
</feature>
<sequence length="616" mass="70535">MADRQSQDDASLAADAESLHESKSLLKTSVLEVEADRVSKIIPQEDVPSNLKIPVTAEDTDQETQEEATTLVGQLDAVPGVEDKVDKDVSATANEEVKEQADEQSQEREQPEEKEQSGEQEQSQEKEQPQEKDQSQEKEQPEEKDESHEKELSQEKEQLQEEEQLQEKEQSQTNLEIPKLTVEQAKSTQDASGLAEEAALPLDSAVSRSVVHSQATDVTEEQEPVKSSQIQLVTTAPADEVAAEEDSEKMTVKEKPASPSLEAPLDTEERFSFSTSEEIPEENIPEEDIQTAKDKILLKLHSAMAKQDVLRSNSLSLQSKISEFYRKNKLEFKRDHDKKPGVNEETYLRTLAQLQKLRDMVQRDYKQRQSYINSVKQRCQQKKEQVEVERKKWFTLLHKVVYGALFSNTRKPIPPNDVDHYLKALSAKENEVSKIRLRILKIKNKIKKNTFLLKSKEELEEGLHLQDFEQLKIENQTYNEKIEERNEDMLKLKKKISSTVQIMSHCKEKLHYVQQDNLDQVNNLKDVEASLVESRENLAKLKRVRDVLRTENAKLREECGLLGNKSLLTNYELKKEKVADLANKLQQVKSRHATLSSKCSILQNKIQMSSNVTTKK</sequence>
<keyword evidence="2 4" id="KW-0175">Coiled coil</keyword>
<dbReference type="GO" id="GO:0060271">
    <property type="term" value="P:cilium assembly"/>
    <property type="evidence" value="ECO:0007669"/>
    <property type="project" value="TreeGrafter"/>
</dbReference>
<name>A0A8S3YZA4_9EUPU</name>
<feature type="region of interest" description="Disordered" evidence="5">
    <location>
        <begin position="43"/>
        <end position="264"/>
    </location>
</feature>
<feature type="domain" description="CCDC113/CCDC96 coiled-coil" evidence="6">
    <location>
        <begin position="426"/>
        <end position="600"/>
    </location>
</feature>
<evidence type="ECO:0000313" key="8">
    <source>
        <dbReference type="Proteomes" id="UP000678393"/>
    </source>
</evidence>
<comment type="caution">
    <text evidence="7">The sequence shown here is derived from an EMBL/GenBank/DDBJ whole genome shotgun (WGS) entry which is preliminary data.</text>
</comment>
<dbReference type="OrthoDB" id="10254794at2759"/>
<evidence type="ECO:0000256" key="2">
    <source>
        <dbReference type="ARBA" id="ARBA00023054"/>
    </source>
</evidence>
<dbReference type="PANTHER" id="PTHR15654">
    <property type="entry name" value="COILED-COIL DOMAIN-CONTAINING PROTEIN 113-RELATED"/>
    <property type="match status" value="1"/>
</dbReference>
<evidence type="ECO:0000256" key="3">
    <source>
        <dbReference type="ARBA" id="ARBA00023273"/>
    </source>
</evidence>
<dbReference type="InterPro" id="IPR051885">
    <property type="entry name" value="CC_CF"/>
</dbReference>
<dbReference type="EMBL" id="CAJHNH020001262">
    <property type="protein sequence ID" value="CAG5122334.1"/>
    <property type="molecule type" value="Genomic_DNA"/>
</dbReference>
<dbReference type="Proteomes" id="UP000678393">
    <property type="component" value="Unassembled WGS sequence"/>
</dbReference>
<feature type="compositionally biased region" description="Basic and acidic residues" evidence="5">
    <location>
        <begin position="81"/>
        <end position="170"/>
    </location>
</feature>
<protein>
    <recommendedName>
        <fullName evidence="6">CCDC113/CCDC96 coiled-coil domain-containing protein</fullName>
    </recommendedName>
</protein>